<accession>A0A6I9S1M6</accession>
<dbReference type="PROSITE" id="PS01357">
    <property type="entry name" value="ZF_ZZ_1"/>
    <property type="match status" value="1"/>
</dbReference>
<keyword evidence="2 8" id="KW-0863">Zinc-finger</keyword>
<feature type="compositionally biased region" description="Basic and acidic residues" evidence="9">
    <location>
        <begin position="830"/>
        <end position="858"/>
    </location>
</feature>
<feature type="domain" description="SANT" evidence="13">
    <location>
        <begin position="358"/>
        <end position="409"/>
    </location>
</feature>
<dbReference type="AlphaFoldDB" id="A0A6I9S1M6"/>
<dbReference type="RefSeq" id="XP_010936291.1">
    <property type="nucleotide sequence ID" value="XM_010937989.3"/>
</dbReference>
<dbReference type="FunFam" id="1.10.10.60:FF:000014">
    <property type="entry name" value="SWI/SNF complex subunit SMARCC2 isoform C"/>
    <property type="match status" value="1"/>
</dbReference>
<evidence type="ECO:0000256" key="1">
    <source>
        <dbReference type="ARBA" id="ARBA00022723"/>
    </source>
</evidence>
<dbReference type="Gene3D" id="1.10.10.10">
    <property type="entry name" value="Winged helix-like DNA-binding domain superfamily/Winged helix DNA-binding domain"/>
    <property type="match status" value="1"/>
</dbReference>
<feature type="region of interest" description="Disordered" evidence="9">
    <location>
        <begin position="460"/>
        <end position="485"/>
    </location>
</feature>
<evidence type="ECO:0000259" key="12">
    <source>
        <dbReference type="PROSITE" id="PS50934"/>
    </source>
</evidence>
<dbReference type="InterPro" id="IPR000433">
    <property type="entry name" value="Znf_ZZ"/>
</dbReference>
<dbReference type="GeneID" id="105055948"/>
<keyword evidence="6" id="KW-0804">Transcription</keyword>
<evidence type="ECO:0000256" key="6">
    <source>
        <dbReference type="ARBA" id="ARBA00023163"/>
    </source>
</evidence>
<dbReference type="Gene3D" id="3.30.60.90">
    <property type="match status" value="1"/>
</dbReference>
<keyword evidence="7" id="KW-0539">Nucleus</keyword>
<feature type="region of interest" description="Disordered" evidence="9">
    <location>
        <begin position="93"/>
        <end position="118"/>
    </location>
</feature>
<dbReference type="InterPro" id="IPR017884">
    <property type="entry name" value="SANT_dom"/>
</dbReference>
<sequence>MEGKGRDVPPAQTNAAAPPPPVVAETLVEGPRRRAGAAKRKAASTASSSSSAPSKRHAKERNPIHHLPPVHNGPCTRARQTPNKVAAGVQRTTEALPVDSGGKGGSAAGDPAEAEEEELVEEPLVDADFELVRSRGANVHAVPAPAGWFSWKRIHPVEKQMLASFFNGKSENRTPDIYMEIRNYIMKKFHADPQTQVELKDLSDLSVGDMDARQEVMEFLDHWGLINFHPFPPTKPDVANSDADSGAKTPSLVDKLYQFETVNSFARYVPKKAELSVPAATPWLLRESSLADDLVRPVGPSVEYHCNSCSGDCSRKRYHCQKQADFDLCTDCYNDGKFGSGMAPTDFILMDSAEVAGASGGSWTDQETLLLLEALELFGENWNEIAEHVATKTKAQCILHFLQMPIEDSFLEGEDDSKNNIQENRDPASADKELGPVNVPEPMQVENAEAKVEPAAVNVPGTADAENTDAKKESTAAHVSRTTEAENAVIKEESAAIDDLQTKEVENAGDADQAITSATDATEDKSTVDVEISHETDVSIAIDALKTAFHAVGYFPEGEGLGSFAEAGNPVMALAAFLVGLVERDVATTSCRSSLKAMSEESPGIQLATRHCFILEDPPNDVKDPPNDGKDPPACVSAVADTGHEESHKDVSQTPNLEGTDKSNDCTDKNQENAVSLENEKNLSTASQDCTQKQPDANESCDAEFPSEKAPNTIKDSVDQASPGEQIMSSAPKDASDSALPVVSSPSNTKEPGDLASPGEKAPIAEKKKDDVKSSEDKPSIMKETGDLASPDKVEQHSDTLKASDTKAISAGLEEQGPQQTTGNGSAVEIGEKTDESNKKESPSNDEKNCDSTATNDDHNIDRLKRAAVTALSAAAVKARLLAKQEEDHIRQLVSLVIEKQLQKLEAKLTLFTDIESVIMRVREQTDRARQRLLHERSQIIAARLGRPTSSFRANPPNLPTSRIAMGYGTTGPRPLNMAAQKPPPMRRP</sequence>
<dbReference type="InterPro" id="IPR036388">
    <property type="entry name" value="WH-like_DNA-bd_sf"/>
</dbReference>
<evidence type="ECO:0000313" key="16">
    <source>
        <dbReference type="RefSeq" id="XP_010936291.1"/>
    </source>
</evidence>
<feature type="compositionally biased region" description="Low complexity" evidence="9">
    <location>
        <begin position="43"/>
        <end position="53"/>
    </location>
</feature>
<feature type="domain" description="HTH myb-type" evidence="14">
    <location>
        <begin position="361"/>
        <end position="409"/>
    </location>
</feature>
<evidence type="ECO:0000259" key="11">
    <source>
        <dbReference type="PROSITE" id="PS50135"/>
    </source>
</evidence>
<feature type="region of interest" description="Disordered" evidence="9">
    <location>
        <begin position="949"/>
        <end position="989"/>
    </location>
</feature>
<feature type="compositionally biased region" description="Basic and acidic residues" evidence="9">
    <location>
        <begin position="642"/>
        <end position="651"/>
    </location>
</feature>
<feature type="compositionally biased region" description="Basic and acidic residues" evidence="9">
    <location>
        <begin position="763"/>
        <end position="805"/>
    </location>
</feature>
<keyword evidence="3" id="KW-0862">Zinc</keyword>
<protein>
    <submittedName>
        <fullName evidence="16">SWI/SNF complex subunit SWI3D</fullName>
    </submittedName>
</protein>
<dbReference type="InterPro" id="IPR009057">
    <property type="entry name" value="Homeodomain-like_sf"/>
</dbReference>
<dbReference type="CDD" id="cd02336">
    <property type="entry name" value="ZZ_RSC8"/>
    <property type="match status" value="1"/>
</dbReference>
<dbReference type="GO" id="GO:0008270">
    <property type="term" value="F:zinc ion binding"/>
    <property type="evidence" value="ECO:0007669"/>
    <property type="project" value="UniProtKB-KW"/>
</dbReference>
<dbReference type="SMART" id="SM00291">
    <property type="entry name" value="ZnF_ZZ"/>
    <property type="match status" value="1"/>
</dbReference>
<evidence type="ECO:0000256" key="4">
    <source>
        <dbReference type="ARBA" id="ARBA00023015"/>
    </source>
</evidence>
<keyword evidence="1" id="KW-0479">Metal-binding</keyword>
<reference evidence="16" key="1">
    <citation type="submission" date="2025-08" db="UniProtKB">
        <authorList>
            <consortium name="RefSeq"/>
        </authorList>
    </citation>
    <scope>IDENTIFICATION</scope>
</reference>
<gene>
    <name evidence="16" type="primary">LOC105055948</name>
</gene>
<evidence type="ECO:0000256" key="2">
    <source>
        <dbReference type="ARBA" id="ARBA00022771"/>
    </source>
</evidence>
<keyword evidence="4" id="KW-0805">Transcription regulation</keyword>
<feature type="domain" description="SWIRM" evidence="12">
    <location>
        <begin position="140"/>
        <end position="237"/>
    </location>
</feature>
<dbReference type="InterPro" id="IPR043145">
    <property type="entry name" value="Znf_ZZ_sf"/>
</dbReference>
<dbReference type="Proteomes" id="UP000504607">
    <property type="component" value="Chromosome 13"/>
</dbReference>
<dbReference type="PROSITE" id="PS50135">
    <property type="entry name" value="ZF_ZZ_2"/>
    <property type="match status" value="1"/>
</dbReference>
<evidence type="ECO:0000256" key="3">
    <source>
        <dbReference type="ARBA" id="ARBA00022833"/>
    </source>
</evidence>
<dbReference type="SMART" id="SM00717">
    <property type="entry name" value="SANT"/>
    <property type="match status" value="1"/>
</dbReference>
<feature type="compositionally biased region" description="Basic and acidic residues" evidence="9">
    <location>
        <begin position="423"/>
        <end position="434"/>
    </location>
</feature>
<evidence type="ECO:0000259" key="13">
    <source>
        <dbReference type="PROSITE" id="PS51293"/>
    </source>
</evidence>
<evidence type="ECO:0000259" key="14">
    <source>
        <dbReference type="PROSITE" id="PS51294"/>
    </source>
</evidence>
<dbReference type="FunCoup" id="A0A6I9S1M6">
    <property type="interactions" value="1146"/>
</dbReference>
<dbReference type="SUPFAM" id="SSF46689">
    <property type="entry name" value="Homeodomain-like"/>
    <property type="match status" value="2"/>
</dbReference>
<feature type="compositionally biased region" description="Basic and acidic residues" evidence="9">
    <location>
        <begin position="468"/>
        <end position="485"/>
    </location>
</feature>
<evidence type="ECO:0000256" key="7">
    <source>
        <dbReference type="ARBA" id="ARBA00023242"/>
    </source>
</evidence>
<feature type="domain" description="Myb-like" evidence="10">
    <location>
        <begin position="361"/>
        <end position="405"/>
    </location>
</feature>
<feature type="region of interest" description="Disordered" evidence="9">
    <location>
        <begin position="616"/>
        <end position="858"/>
    </location>
</feature>
<dbReference type="InterPro" id="IPR017930">
    <property type="entry name" value="Myb_dom"/>
</dbReference>
<feature type="compositionally biased region" description="Basic residues" evidence="9">
    <location>
        <begin position="33"/>
        <end position="42"/>
    </location>
</feature>
<dbReference type="Pfam" id="PF00249">
    <property type="entry name" value="Myb_DNA-binding"/>
    <property type="match status" value="1"/>
</dbReference>
<feature type="compositionally biased region" description="Basic and acidic residues" evidence="9">
    <location>
        <begin position="620"/>
        <end position="631"/>
    </location>
</feature>
<feature type="region of interest" description="Disordered" evidence="9">
    <location>
        <begin position="1"/>
        <end position="79"/>
    </location>
</feature>
<organism evidence="15 16">
    <name type="scientific">Elaeis guineensis var. tenera</name>
    <name type="common">Oil palm</name>
    <dbReference type="NCBI Taxonomy" id="51953"/>
    <lineage>
        <taxon>Eukaryota</taxon>
        <taxon>Viridiplantae</taxon>
        <taxon>Streptophyta</taxon>
        <taxon>Embryophyta</taxon>
        <taxon>Tracheophyta</taxon>
        <taxon>Spermatophyta</taxon>
        <taxon>Magnoliopsida</taxon>
        <taxon>Liliopsida</taxon>
        <taxon>Arecaceae</taxon>
        <taxon>Arecoideae</taxon>
        <taxon>Cocoseae</taxon>
        <taxon>Elaeidinae</taxon>
        <taxon>Elaeis</taxon>
    </lineage>
</organism>
<dbReference type="OrthoDB" id="118550at2759"/>
<dbReference type="PROSITE" id="PS51293">
    <property type="entry name" value="SANT"/>
    <property type="match status" value="1"/>
</dbReference>
<dbReference type="InterPro" id="IPR007526">
    <property type="entry name" value="SWIRM"/>
</dbReference>
<evidence type="ECO:0000256" key="8">
    <source>
        <dbReference type="PROSITE-ProRule" id="PRU00228"/>
    </source>
</evidence>
<dbReference type="Pfam" id="PF00569">
    <property type="entry name" value="ZZ"/>
    <property type="match status" value="1"/>
</dbReference>
<dbReference type="InParanoid" id="A0A6I9S1M6"/>
<dbReference type="KEGG" id="egu:105055948"/>
<keyword evidence="5" id="KW-0238">DNA-binding</keyword>
<dbReference type="GO" id="GO:0003677">
    <property type="term" value="F:DNA binding"/>
    <property type="evidence" value="ECO:0007669"/>
    <property type="project" value="UniProtKB-KW"/>
</dbReference>
<dbReference type="PANTHER" id="PTHR12802:SF41">
    <property type="entry name" value="BRAHMA ASSOCIATED PROTEIN 155 KDA"/>
    <property type="match status" value="1"/>
</dbReference>
<dbReference type="SUPFAM" id="SSF57850">
    <property type="entry name" value="RING/U-box"/>
    <property type="match status" value="1"/>
</dbReference>
<name>A0A6I9S1M6_ELAGV</name>
<evidence type="ECO:0000256" key="5">
    <source>
        <dbReference type="ARBA" id="ARBA00023125"/>
    </source>
</evidence>
<evidence type="ECO:0000313" key="15">
    <source>
        <dbReference type="Proteomes" id="UP000504607"/>
    </source>
</evidence>
<dbReference type="PROSITE" id="PS50934">
    <property type="entry name" value="SWIRM"/>
    <property type="match status" value="1"/>
</dbReference>
<feature type="region of interest" description="Disordered" evidence="9">
    <location>
        <begin position="412"/>
        <end position="437"/>
    </location>
</feature>
<dbReference type="CDD" id="cd00167">
    <property type="entry name" value="SANT"/>
    <property type="match status" value="1"/>
</dbReference>
<proteinExistence type="predicted"/>
<dbReference type="InterPro" id="IPR001005">
    <property type="entry name" value="SANT/Myb"/>
</dbReference>
<dbReference type="Pfam" id="PF04433">
    <property type="entry name" value="SWIRM"/>
    <property type="match status" value="1"/>
</dbReference>
<dbReference type="PROSITE" id="PS51294">
    <property type="entry name" value="HTH_MYB"/>
    <property type="match status" value="1"/>
</dbReference>
<keyword evidence="15" id="KW-1185">Reference proteome</keyword>
<dbReference type="PANTHER" id="PTHR12802">
    <property type="entry name" value="SWI/SNF COMPLEX-RELATED"/>
    <property type="match status" value="1"/>
</dbReference>
<evidence type="ECO:0000259" key="10">
    <source>
        <dbReference type="PROSITE" id="PS50090"/>
    </source>
</evidence>
<dbReference type="GO" id="GO:0005634">
    <property type="term" value="C:nucleus"/>
    <property type="evidence" value="ECO:0007669"/>
    <property type="project" value="UniProtKB-ARBA"/>
</dbReference>
<feature type="domain" description="ZZ-type" evidence="11">
    <location>
        <begin position="301"/>
        <end position="355"/>
    </location>
</feature>
<feature type="compositionally biased region" description="Basic and acidic residues" evidence="9">
    <location>
        <begin position="659"/>
        <end position="671"/>
    </location>
</feature>
<feature type="compositionally biased region" description="Polar residues" evidence="9">
    <location>
        <begin position="672"/>
        <end position="697"/>
    </location>
</feature>
<dbReference type="Pfam" id="PF16495">
    <property type="entry name" value="SWIRM-assoc_1"/>
    <property type="match status" value="1"/>
</dbReference>
<dbReference type="Gene3D" id="1.10.10.60">
    <property type="entry name" value="Homeodomain-like"/>
    <property type="match status" value="1"/>
</dbReference>
<dbReference type="InterPro" id="IPR032451">
    <property type="entry name" value="SMARCC_C"/>
</dbReference>
<dbReference type="InterPro" id="IPR041984">
    <property type="entry name" value="Rsc8/Ssr1/Ssr2_ZZ"/>
</dbReference>
<dbReference type="PROSITE" id="PS50090">
    <property type="entry name" value="MYB_LIKE"/>
    <property type="match status" value="1"/>
</dbReference>
<evidence type="ECO:0000256" key="9">
    <source>
        <dbReference type="SAM" id="MobiDB-lite"/>
    </source>
</evidence>